<proteinExistence type="predicted"/>
<keyword evidence="1" id="KW-0472">Membrane</keyword>
<keyword evidence="1" id="KW-0812">Transmembrane</keyword>
<evidence type="ECO:0000313" key="2">
    <source>
        <dbReference type="EMBL" id="OGM02956.1"/>
    </source>
</evidence>
<feature type="transmembrane region" description="Helical" evidence="1">
    <location>
        <begin position="69"/>
        <end position="89"/>
    </location>
</feature>
<organism evidence="2 3">
    <name type="scientific">Candidatus Wallbacteria bacterium GWC2_49_35</name>
    <dbReference type="NCBI Taxonomy" id="1817813"/>
    <lineage>
        <taxon>Bacteria</taxon>
        <taxon>Candidatus Walliibacteriota</taxon>
    </lineage>
</organism>
<dbReference type="Proteomes" id="UP000178735">
    <property type="component" value="Unassembled WGS sequence"/>
</dbReference>
<sequence length="214" mass="24207">MSEETKPQSVEKLEGFEDAGALLKKRLLKTDDIDYSGTSVSYTEEADGSYRVEWKVDDAPTVDFLKRTFPFIGAGILVLVAILNLYFFWPLPGPILLAIALIAWAVYCVVAALKNKEEKYVFLIGIDNFAIVHDRVFHSEVIISYDNIKGVELLSTGTEETWGQTMAVTEKMQRHQISGKKESIELLCKTVETFLYTVRARRKKMGKDEGMKLL</sequence>
<feature type="transmembrane region" description="Helical" evidence="1">
    <location>
        <begin position="95"/>
        <end position="113"/>
    </location>
</feature>
<accession>A0A1F7WJF5</accession>
<evidence type="ECO:0000313" key="3">
    <source>
        <dbReference type="Proteomes" id="UP000178735"/>
    </source>
</evidence>
<dbReference type="STRING" id="1817813.A2008_11070"/>
<gene>
    <name evidence="2" type="ORF">A2008_11070</name>
</gene>
<comment type="caution">
    <text evidence="2">The sequence shown here is derived from an EMBL/GenBank/DDBJ whole genome shotgun (WGS) entry which is preliminary data.</text>
</comment>
<dbReference type="AlphaFoldDB" id="A0A1F7WJF5"/>
<reference evidence="2 3" key="1">
    <citation type="journal article" date="2016" name="Nat. Commun.">
        <title>Thousands of microbial genomes shed light on interconnected biogeochemical processes in an aquifer system.</title>
        <authorList>
            <person name="Anantharaman K."/>
            <person name="Brown C.T."/>
            <person name="Hug L.A."/>
            <person name="Sharon I."/>
            <person name="Castelle C.J."/>
            <person name="Probst A.J."/>
            <person name="Thomas B.C."/>
            <person name="Singh A."/>
            <person name="Wilkins M.J."/>
            <person name="Karaoz U."/>
            <person name="Brodie E.L."/>
            <person name="Williams K.H."/>
            <person name="Hubbard S.S."/>
            <person name="Banfield J.F."/>
        </authorList>
    </citation>
    <scope>NUCLEOTIDE SEQUENCE [LARGE SCALE GENOMIC DNA]</scope>
</reference>
<protein>
    <submittedName>
        <fullName evidence="2">Uncharacterized protein</fullName>
    </submittedName>
</protein>
<evidence type="ECO:0000256" key="1">
    <source>
        <dbReference type="SAM" id="Phobius"/>
    </source>
</evidence>
<dbReference type="EMBL" id="MGFH01000193">
    <property type="protein sequence ID" value="OGM02956.1"/>
    <property type="molecule type" value="Genomic_DNA"/>
</dbReference>
<keyword evidence="1" id="KW-1133">Transmembrane helix</keyword>
<name>A0A1F7WJF5_9BACT</name>